<evidence type="ECO:0000313" key="2">
    <source>
        <dbReference type="Proteomes" id="UP000030002"/>
    </source>
</evidence>
<dbReference type="EMBL" id="AVPJ01000001">
    <property type="protein sequence ID" value="KGN34999.1"/>
    <property type="molecule type" value="Genomic_DNA"/>
</dbReference>
<dbReference type="AlphaFoldDB" id="A0A0A0JE18"/>
<protein>
    <submittedName>
        <fullName evidence="1">Uncharacterized protein</fullName>
    </submittedName>
</protein>
<name>A0A0A0JE18_9MICO</name>
<keyword evidence="2" id="KW-1185">Reference proteome</keyword>
<dbReference type="RefSeq" id="WP_169743370.1">
    <property type="nucleotide sequence ID" value="NZ_AVPJ01000001.1"/>
</dbReference>
<dbReference type="STRING" id="1385520.N802_01030"/>
<gene>
    <name evidence="1" type="ORF">N802_01030</name>
</gene>
<sequence length="46" mass="5188">MKKVATTVTGPACLTMRWVPVTKDGRTRMEMRWSAPATVRRVPKVS</sequence>
<organism evidence="1 2">
    <name type="scientific">Knoellia sinensis KCTC 19936</name>
    <dbReference type="NCBI Taxonomy" id="1385520"/>
    <lineage>
        <taxon>Bacteria</taxon>
        <taxon>Bacillati</taxon>
        <taxon>Actinomycetota</taxon>
        <taxon>Actinomycetes</taxon>
        <taxon>Micrococcales</taxon>
        <taxon>Intrasporangiaceae</taxon>
        <taxon>Knoellia</taxon>
    </lineage>
</organism>
<proteinExistence type="predicted"/>
<comment type="caution">
    <text evidence="1">The sequence shown here is derived from an EMBL/GenBank/DDBJ whole genome shotgun (WGS) entry which is preliminary data.</text>
</comment>
<dbReference type="Proteomes" id="UP000030002">
    <property type="component" value="Unassembled WGS sequence"/>
</dbReference>
<reference evidence="1 2" key="1">
    <citation type="submission" date="2013-08" db="EMBL/GenBank/DDBJ databases">
        <title>The genome sequence of Knoellia sinensis.</title>
        <authorList>
            <person name="Zhu W."/>
            <person name="Wang G."/>
        </authorList>
    </citation>
    <scope>NUCLEOTIDE SEQUENCE [LARGE SCALE GENOMIC DNA]</scope>
    <source>
        <strain evidence="1 2">KCTC 19936</strain>
    </source>
</reference>
<accession>A0A0A0JE18</accession>
<evidence type="ECO:0000313" key="1">
    <source>
        <dbReference type="EMBL" id="KGN34999.1"/>
    </source>
</evidence>